<organism evidence="6 7">
    <name type="scientific">Paenibacillus hexagrammi</name>
    <dbReference type="NCBI Taxonomy" id="2908839"/>
    <lineage>
        <taxon>Bacteria</taxon>
        <taxon>Bacillati</taxon>
        <taxon>Bacillota</taxon>
        <taxon>Bacilli</taxon>
        <taxon>Bacillales</taxon>
        <taxon>Paenibacillaceae</taxon>
        <taxon>Paenibacillus</taxon>
    </lineage>
</organism>
<comment type="catalytic activity">
    <reaction evidence="4">
        <text>holo-[ACP] + malonyl-CoA = malonyl-[ACP] + CoA</text>
        <dbReference type="Rhea" id="RHEA:41792"/>
        <dbReference type="Rhea" id="RHEA-COMP:9623"/>
        <dbReference type="Rhea" id="RHEA-COMP:9685"/>
        <dbReference type="ChEBI" id="CHEBI:57287"/>
        <dbReference type="ChEBI" id="CHEBI:57384"/>
        <dbReference type="ChEBI" id="CHEBI:64479"/>
        <dbReference type="ChEBI" id="CHEBI:78449"/>
        <dbReference type="EC" id="2.3.1.39"/>
    </reaction>
</comment>
<sequence length="206" mass="23082">MKLRAEGMESSFRFGYGMGVIVGVREQKLRYLVKKAHENGEEVFLANVNSPNQITVAGKLEHIHNLFAQARKNGARKAELLRVSVPSHCRLLHQVSHDLELAMRKVSFKQPSIPYVANTNARLLRTANAIQKDLACGVANPVQWHQATTLLGELGVRLFVEMPPGHILTNLARQDLPFVRSIALEETRLDSVVKVINRERCEENGS</sequence>
<evidence type="ECO:0000256" key="4">
    <source>
        <dbReference type="ARBA" id="ARBA00048462"/>
    </source>
</evidence>
<name>A0ABY3SD87_9BACL</name>
<dbReference type="Proteomes" id="UP001649230">
    <property type="component" value="Chromosome"/>
</dbReference>
<evidence type="ECO:0000256" key="1">
    <source>
        <dbReference type="ARBA" id="ARBA00013258"/>
    </source>
</evidence>
<dbReference type="EMBL" id="CP090978">
    <property type="protein sequence ID" value="UJF31772.1"/>
    <property type="molecule type" value="Genomic_DNA"/>
</dbReference>
<dbReference type="Pfam" id="PF00698">
    <property type="entry name" value="Acyl_transf_1"/>
    <property type="match status" value="1"/>
</dbReference>
<evidence type="ECO:0000256" key="3">
    <source>
        <dbReference type="ARBA" id="ARBA00023315"/>
    </source>
</evidence>
<dbReference type="RefSeq" id="WP_235118117.1">
    <property type="nucleotide sequence ID" value="NZ_CP090978.1"/>
</dbReference>
<dbReference type="SUPFAM" id="SSF52151">
    <property type="entry name" value="FabD/lysophospholipase-like"/>
    <property type="match status" value="1"/>
</dbReference>
<dbReference type="InterPro" id="IPR016035">
    <property type="entry name" value="Acyl_Trfase/lysoPLipase"/>
</dbReference>
<proteinExistence type="predicted"/>
<dbReference type="InterPro" id="IPR001227">
    <property type="entry name" value="Ac_transferase_dom_sf"/>
</dbReference>
<dbReference type="EC" id="2.3.1.39" evidence="1"/>
<keyword evidence="7" id="KW-1185">Reference proteome</keyword>
<dbReference type="Gene3D" id="3.40.366.10">
    <property type="entry name" value="Malonyl-Coenzyme A Acyl Carrier Protein, domain 2"/>
    <property type="match status" value="1"/>
</dbReference>
<dbReference type="InterPro" id="IPR014043">
    <property type="entry name" value="Acyl_transferase_dom"/>
</dbReference>
<evidence type="ECO:0000259" key="5">
    <source>
        <dbReference type="SMART" id="SM00827"/>
    </source>
</evidence>
<dbReference type="GO" id="GO:0016746">
    <property type="term" value="F:acyltransferase activity"/>
    <property type="evidence" value="ECO:0007669"/>
    <property type="project" value="UniProtKB-KW"/>
</dbReference>
<protein>
    <recommendedName>
        <fullName evidence="1">[acyl-carrier-protein] S-malonyltransferase</fullName>
        <ecNumber evidence="1">2.3.1.39</ecNumber>
    </recommendedName>
</protein>
<accession>A0ABY3SD87</accession>
<dbReference type="SMART" id="SM00827">
    <property type="entry name" value="PKS_AT"/>
    <property type="match status" value="1"/>
</dbReference>
<evidence type="ECO:0000313" key="7">
    <source>
        <dbReference type="Proteomes" id="UP001649230"/>
    </source>
</evidence>
<dbReference type="InterPro" id="IPR050858">
    <property type="entry name" value="Mal-CoA-ACP_Trans/PKS_FabD"/>
</dbReference>
<reference evidence="6 7" key="1">
    <citation type="journal article" date="2024" name="Int. J. Syst. Evol. Microbiol.">
        <title>Paenibacillus hexagrammi sp. nov., a novel bacterium isolated from the gut content of Hexagrammos agrammus.</title>
        <authorList>
            <person name="Jung H.K."/>
            <person name="Kim D.G."/>
            <person name="Zin H."/>
            <person name="Park J."/>
            <person name="Jung H."/>
            <person name="Kim Y.O."/>
            <person name="Kong H.J."/>
            <person name="Kim J.W."/>
            <person name="Kim Y.S."/>
        </authorList>
    </citation>
    <scope>NUCLEOTIDE SEQUENCE [LARGE SCALE GENOMIC DNA]</scope>
    <source>
        <strain evidence="6 7">YPD9-1</strain>
    </source>
</reference>
<dbReference type="PANTHER" id="PTHR42681:SF1">
    <property type="entry name" value="MALONYL-COA-ACYL CARRIER PROTEIN TRANSACYLASE, MITOCHONDRIAL"/>
    <property type="match status" value="1"/>
</dbReference>
<keyword evidence="2" id="KW-0808">Transferase</keyword>
<evidence type="ECO:0000313" key="6">
    <source>
        <dbReference type="EMBL" id="UJF31772.1"/>
    </source>
</evidence>
<keyword evidence="3 6" id="KW-0012">Acyltransferase</keyword>
<feature type="domain" description="Malonyl-CoA:ACP transacylase (MAT)" evidence="5">
    <location>
        <begin position="1"/>
        <end position="200"/>
    </location>
</feature>
<dbReference type="Gene3D" id="3.30.70.250">
    <property type="entry name" value="Malonyl-CoA ACP transacylase, ACP-binding"/>
    <property type="match status" value="1"/>
</dbReference>
<gene>
    <name evidence="6" type="ORF">L0M14_18590</name>
</gene>
<evidence type="ECO:0000256" key="2">
    <source>
        <dbReference type="ARBA" id="ARBA00022679"/>
    </source>
</evidence>
<dbReference type="PANTHER" id="PTHR42681">
    <property type="entry name" value="MALONYL-COA-ACYL CARRIER PROTEIN TRANSACYLASE, MITOCHONDRIAL"/>
    <property type="match status" value="1"/>
</dbReference>